<evidence type="ECO:0000313" key="3">
    <source>
        <dbReference type="Proteomes" id="UP001596004"/>
    </source>
</evidence>
<accession>A0ABV9C8Q3</accession>
<comment type="caution">
    <text evidence="2">The sequence shown here is derived from an EMBL/GenBank/DDBJ whole genome shotgun (WGS) entry which is preliminary data.</text>
</comment>
<protein>
    <submittedName>
        <fullName evidence="2">CU044_2847 family protein</fullName>
    </submittedName>
</protein>
<evidence type="ECO:0000313" key="2">
    <source>
        <dbReference type="EMBL" id="MFC4529451.1"/>
    </source>
</evidence>
<gene>
    <name evidence="2" type="ORF">ACFO60_01650</name>
</gene>
<reference evidence="3" key="1">
    <citation type="journal article" date="2019" name="Int. J. Syst. Evol. Microbiol.">
        <title>The Global Catalogue of Microorganisms (GCM) 10K type strain sequencing project: providing services to taxonomists for standard genome sequencing and annotation.</title>
        <authorList>
            <consortium name="The Broad Institute Genomics Platform"/>
            <consortium name="The Broad Institute Genome Sequencing Center for Infectious Disease"/>
            <person name="Wu L."/>
            <person name="Ma J."/>
        </authorList>
    </citation>
    <scope>NUCLEOTIDE SEQUENCE [LARGE SCALE GENOMIC DNA]</scope>
    <source>
        <strain evidence="3">CGMCC 4.7132</strain>
    </source>
</reference>
<dbReference type="RefSeq" id="WP_380835961.1">
    <property type="nucleotide sequence ID" value="NZ_JBHSFP010000001.1"/>
</dbReference>
<evidence type="ECO:0000259" key="1">
    <source>
        <dbReference type="Pfam" id="PF19493"/>
    </source>
</evidence>
<sequence>MSELMRVPLAGGGQVVVEVSENEPGVRRASRTGDTIDAAVDSLQHALQPIREAAEAALETFRKSGPDEVEIELGVKLNAEAGAVIAKSSVEGHLNVKLTWRRVAES</sequence>
<dbReference type="Pfam" id="PF19493">
    <property type="entry name" value="Trypco1"/>
    <property type="match status" value="1"/>
</dbReference>
<keyword evidence="3" id="KW-1185">Reference proteome</keyword>
<dbReference type="InterPro" id="IPR045794">
    <property type="entry name" value="Trypco1"/>
</dbReference>
<proteinExistence type="predicted"/>
<name>A0ABV9C8Q3_9ACTN</name>
<dbReference type="EMBL" id="JBHSFP010000001">
    <property type="protein sequence ID" value="MFC4529451.1"/>
    <property type="molecule type" value="Genomic_DNA"/>
</dbReference>
<dbReference type="Proteomes" id="UP001596004">
    <property type="component" value="Unassembled WGS sequence"/>
</dbReference>
<dbReference type="NCBIfam" id="NF041216">
    <property type="entry name" value="CU044_2847_fam"/>
    <property type="match status" value="1"/>
</dbReference>
<organism evidence="2 3">
    <name type="scientific">Sphaerisporangium dianthi</name>
    <dbReference type="NCBI Taxonomy" id="1436120"/>
    <lineage>
        <taxon>Bacteria</taxon>
        <taxon>Bacillati</taxon>
        <taxon>Actinomycetota</taxon>
        <taxon>Actinomycetes</taxon>
        <taxon>Streptosporangiales</taxon>
        <taxon>Streptosporangiaceae</taxon>
        <taxon>Sphaerisporangium</taxon>
    </lineage>
</organism>
<feature type="domain" description="Trypsin-co-occurring" evidence="1">
    <location>
        <begin position="7"/>
        <end position="102"/>
    </location>
</feature>